<name>A0A1H5YPL4_9BACT</name>
<sequence>MKFVSTAVLCRAAVTAALVLPTVAMAAPGSWKVEYASGGQVVVHDASTGLDYEYTLGVGDKVTTAAGAVTVSGLKPGTVITDGLTGTARMVQDISVVKGTVVSVSPPFHLIVKVNGDIMDTTVSEAALDKVNTGDTVDLTLITVRTPGDPRTPNPVKALPMVGKLAVFQQPVMEEPDSATNLPTYGVAGVLLLAVGLGLRARRRSVQAGS</sequence>
<keyword evidence="1" id="KW-0472">Membrane</keyword>
<evidence type="ECO:0000256" key="2">
    <source>
        <dbReference type="SAM" id="SignalP"/>
    </source>
</evidence>
<feature type="transmembrane region" description="Helical" evidence="1">
    <location>
        <begin position="182"/>
        <end position="201"/>
    </location>
</feature>
<accession>A0A1H5YPL4</accession>
<dbReference type="EMBL" id="FNVA01000003">
    <property type="protein sequence ID" value="SEG26049.1"/>
    <property type="molecule type" value="Genomic_DNA"/>
</dbReference>
<feature type="signal peptide" evidence="2">
    <location>
        <begin position="1"/>
        <end position="26"/>
    </location>
</feature>
<feature type="chain" id="PRO_5009290779" evidence="2">
    <location>
        <begin position="27"/>
        <end position="210"/>
    </location>
</feature>
<keyword evidence="2" id="KW-0732">Signal</keyword>
<protein>
    <submittedName>
        <fullName evidence="3">MYXO-CTERM domain-containing protein</fullName>
    </submittedName>
</protein>
<keyword evidence="1" id="KW-1133">Transmembrane helix</keyword>
<dbReference type="RefSeq" id="WP_103933267.1">
    <property type="nucleotide sequence ID" value="NZ_FNVA01000003.1"/>
</dbReference>
<dbReference type="OrthoDB" id="9829745at2"/>
<reference evidence="3 4" key="1">
    <citation type="submission" date="2016-10" db="EMBL/GenBank/DDBJ databases">
        <authorList>
            <person name="de Groot N.N."/>
        </authorList>
    </citation>
    <scope>NUCLEOTIDE SEQUENCE [LARGE SCALE GENOMIC DNA]</scope>
    <source>
        <strain evidence="3 4">DSM 22489</strain>
    </source>
</reference>
<keyword evidence="4" id="KW-1185">Reference proteome</keyword>
<gene>
    <name evidence="3" type="ORF">SAMN05421819_2419</name>
</gene>
<evidence type="ECO:0000313" key="3">
    <source>
        <dbReference type="EMBL" id="SEG26049.1"/>
    </source>
</evidence>
<organism evidence="3 4">
    <name type="scientific">Bryocella elongata</name>
    <dbReference type="NCBI Taxonomy" id="863522"/>
    <lineage>
        <taxon>Bacteria</taxon>
        <taxon>Pseudomonadati</taxon>
        <taxon>Acidobacteriota</taxon>
        <taxon>Terriglobia</taxon>
        <taxon>Terriglobales</taxon>
        <taxon>Acidobacteriaceae</taxon>
        <taxon>Bryocella</taxon>
    </lineage>
</organism>
<evidence type="ECO:0000256" key="1">
    <source>
        <dbReference type="SAM" id="Phobius"/>
    </source>
</evidence>
<dbReference type="Proteomes" id="UP000236728">
    <property type="component" value="Unassembled WGS sequence"/>
</dbReference>
<keyword evidence="1" id="KW-0812">Transmembrane</keyword>
<dbReference type="AlphaFoldDB" id="A0A1H5YPL4"/>
<proteinExistence type="predicted"/>
<evidence type="ECO:0000313" key="4">
    <source>
        <dbReference type="Proteomes" id="UP000236728"/>
    </source>
</evidence>